<gene>
    <name evidence="2" type="ORF">ACFO5O_05745</name>
</gene>
<dbReference type="Gene3D" id="3.40.630.30">
    <property type="match status" value="1"/>
</dbReference>
<sequence length="164" mass="18891">MTSIIRATTPEAFQQIAQMANIIWREHYTSIIGNAQVDYMLGKFQSVDAIAEQVESGYEYYTIDFNDEPVGYLSIKQDEDVLFLSKIYILKPFRGKKIGQKAMQFIESRARELECTQLQLTVNKNNTNSILAYERLGFEKVETMVIDIGSGFVMDDFRMEKNLS</sequence>
<evidence type="ECO:0000259" key="1">
    <source>
        <dbReference type="PROSITE" id="PS51186"/>
    </source>
</evidence>
<dbReference type="CDD" id="cd04301">
    <property type="entry name" value="NAT_SF"/>
    <property type="match status" value="1"/>
</dbReference>
<dbReference type="Pfam" id="PF00583">
    <property type="entry name" value="Acetyltransf_1"/>
    <property type="match status" value="1"/>
</dbReference>
<dbReference type="PANTHER" id="PTHR43617">
    <property type="entry name" value="L-AMINO ACID N-ACETYLTRANSFERASE"/>
    <property type="match status" value="1"/>
</dbReference>
<dbReference type="PROSITE" id="PS51186">
    <property type="entry name" value="GNAT"/>
    <property type="match status" value="1"/>
</dbReference>
<dbReference type="InterPro" id="IPR000182">
    <property type="entry name" value="GNAT_dom"/>
</dbReference>
<dbReference type="RefSeq" id="WP_387961779.1">
    <property type="nucleotide sequence ID" value="NZ_JBHSGP010000008.1"/>
</dbReference>
<keyword evidence="3" id="KW-1185">Reference proteome</keyword>
<proteinExistence type="predicted"/>
<name>A0ABV9N0R7_9FLAO</name>
<evidence type="ECO:0000313" key="2">
    <source>
        <dbReference type="EMBL" id="MFC4721812.1"/>
    </source>
</evidence>
<feature type="domain" description="N-acetyltransferase" evidence="1">
    <location>
        <begin position="3"/>
        <end position="164"/>
    </location>
</feature>
<dbReference type="Proteomes" id="UP001595953">
    <property type="component" value="Unassembled WGS sequence"/>
</dbReference>
<dbReference type="SUPFAM" id="SSF55729">
    <property type="entry name" value="Acyl-CoA N-acyltransferases (Nat)"/>
    <property type="match status" value="1"/>
</dbReference>
<accession>A0ABV9N0R7</accession>
<dbReference type="InterPro" id="IPR050276">
    <property type="entry name" value="MshD_Acetyltransferase"/>
</dbReference>
<dbReference type="EMBL" id="JBHSGP010000008">
    <property type="protein sequence ID" value="MFC4721812.1"/>
    <property type="molecule type" value="Genomic_DNA"/>
</dbReference>
<protein>
    <submittedName>
        <fullName evidence="2">GNAT family N-acetyltransferase</fullName>
    </submittedName>
</protein>
<dbReference type="InterPro" id="IPR016181">
    <property type="entry name" value="Acyl_CoA_acyltransferase"/>
</dbReference>
<organism evidence="2 3">
    <name type="scientific">Geojedonia litorea</name>
    <dbReference type="NCBI Taxonomy" id="1268269"/>
    <lineage>
        <taxon>Bacteria</taxon>
        <taxon>Pseudomonadati</taxon>
        <taxon>Bacteroidota</taxon>
        <taxon>Flavobacteriia</taxon>
        <taxon>Flavobacteriales</taxon>
        <taxon>Flavobacteriaceae</taxon>
        <taxon>Geojedonia</taxon>
    </lineage>
</organism>
<evidence type="ECO:0000313" key="3">
    <source>
        <dbReference type="Proteomes" id="UP001595953"/>
    </source>
</evidence>
<comment type="caution">
    <text evidence="2">The sequence shown here is derived from an EMBL/GenBank/DDBJ whole genome shotgun (WGS) entry which is preliminary data.</text>
</comment>
<reference evidence="3" key="1">
    <citation type="journal article" date="2019" name="Int. J. Syst. Evol. Microbiol.">
        <title>The Global Catalogue of Microorganisms (GCM) 10K type strain sequencing project: providing services to taxonomists for standard genome sequencing and annotation.</title>
        <authorList>
            <consortium name="The Broad Institute Genomics Platform"/>
            <consortium name="The Broad Institute Genome Sequencing Center for Infectious Disease"/>
            <person name="Wu L."/>
            <person name="Ma J."/>
        </authorList>
    </citation>
    <scope>NUCLEOTIDE SEQUENCE [LARGE SCALE GENOMIC DNA]</scope>
    <source>
        <strain evidence="3">CCUG 63682</strain>
    </source>
</reference>